<dbReference type="GO" id="GO:0032259">
    <property type="term" value="P:methylation"/>
    <property type="evidence" value="ECO:0007669"/>
    <property type="project" value="UniProtKB-KW"/>
</dbReference>
<reference evidence="4 5" key="1">
    <citation type="submission" date="2017-08" db="EMBL/GenBank/DDBJ databases">
        <title>Infants hospitalized years apart are colonized by the same room-sourced microbial strains.</title>
        <authorList>
            <person name="Brooks B."/>
            <person name="Olm M.R."/>
            <person name="Firek B.A."/>
            <person name="Baker R."/>
            <person name="Thomas B.C."/>
            <person name="Morowitz M.J."/>
            <person name="Banfield J.F."/>
        </authorList>
    </citation>
    <scope>NUCLEOTIDE SEQUENCE [LARGE SCALE GENOMIC DNA]</scope>
    <source>
        <strain evidence="4">S2_006_000_R2_64</strain>
    </source>
</reference>
<dbReference type="Gene3D" id="3.40.50.150">
    <property type="entry name" value="Vaccinia Virus protein VP39"/>
    <property type="match status" value="1"/>
</dbReference>
<dbReference type="InterPro" id="IPR017804">
    <property type="entry name" value="MeTrfase_EgtD-like"/>
</dbReference>
<dbReference type="PANTHER" id="PTHR43397">
    <property type="entry name" value="ERGOTHIONEINE BIOSYNTHESIS PROTEIN 1"/>
    <property type="match status" value="1"/>
</dbReference>
<evidence type="ECO:0000256" key="1">
    <source>
        <dbReference type="ARBA" id="ARBA00022603"/>
    </source>
</evidence>
<feature type="domain" description="Histidine-specific methyltransferase SAM-dependent" evidence="3">
    <location>
        <begin position="41"/>
        <end position="328"/>
    </location>
</feature>
<dbReference type="Pfam" id="PF10017">
    <property type="entry name" value="Methyltransf_33"/>
    <property type="match status" value="1"/>
</dbReference>
<evidence type="ECO:0000256" key="2">
    <source>
        <dbReference type="ARBA" id="ARBA00022679"/>
    </source>
</evidence>
<dbReference type="SUPFAM" id="SSF53335">
    <property type="entry name" value="S-adenosyl-L-methionine-dependent methyltransferases"/>
    <property type="match status" value="1"/>
</dbReference>
<dbReference type="GO" id="GO:0008168">
    <property type="term" value="F:methyltransferase activity"/>
    <property type="evidence" value="ECO:0007669"/>
    <property type="project" value="UniProtKB-KW"/>
</dbReference>
<organism evidence="4 5">
    <name type="scientific">Micavibrio aeruginosavorus</name>
    <dbReference type="NCBI Taxonomy" id="349221"/>
    <lineage>
        <taxon>Bacteria</taxon>
        <taxon>Pseudomonadati</taxon>
        <taxon>Bdellovibrionota</taxon>
        <taxon>Bdellovibrionia</taxon>
        <taxon>Bdellovibrionales</taxon>
        <taxon>Pseudobdellovibrionaceae</taxon>
        <taxon>Micavibrio</taxon>
    </lineage>
</organism>
<evidence type="ECO:0000313" key="5">
    <source>
        <dbReference type="Proteomes" id="UP000249739"/>
    </source>
</evidence>
<gene>
    <name evidence="4" type="ORF">DI586_02615</name>
</gene>
<dbReference type="InterPro" id="IPR051128">
    <property type="entry name" value="EgtD_Methyltrsf_superfamily"/>
</dbReference>
<keyword evidence="1" id="KW-0489">Methyltransferase</keyword>
<dbReference type="PANTHER" id="PTHR43397:SF1">
    <property type="entry name" value="ERGOTHIONEINE BIOSYNTHESIS PROTEIN 1"/>
    <property type="match status" value="1"/>
</dbReference>
<protein>
    <recommendedName>
        <fullName evidence="3">Histidine-specific methyltransferase SAM-dependent domain-containing protein</fullName>
    </recommendedName>
</protein>
<dbReference type="EMBL" id="QFOT01000016">
    <property type="protein sequence ID" value="PZP56739.1"/>
    <property type="molecule type" value="Genomic_DNA"/>
</dbReference>
<evidence type="ECO:0000259" key="3">
    <source>
        <dbReference type="Pfam" id="PF10017"/>
    </source>
</evidence>
<dbReference type="InterPro" id="IPR019257">
    <property type="entry name" value="MeTrfase_dom"/>
</dbReference>
<comment type="caution">
    <text evidence="4">The sequence shown here is derived from an EMBL/GenBank/DDBJ whole genome shotgun (WGS) entry which is preliminary data.</text>
</comment>
<name>A0A2W5HSZ3_9BACT</name>
<dbReference type="PIRSF" id="PIRSF018005">
    <property type="entry name" value="UCP018005"/>
    <property type="match status" value="1"/>
</dbReference>
<keyword evidence="2" id="KW-0808">Transferase</keyword>
<dbReference type="Proteomes" id="UP000249739">
    <property type="component" value="Unassembled WGS sequence"/>
</dbReference>
<accession>A0A2W5HSZ3</accession>
<sequence length="331" mass="37141">MNKMTLQRHIKEIEKRDNLALKKRAFDLFTNRRVGNMGPDLYTNGGGDKYSQIISTNEQYIPYQGEVALIQEKKSDIARWAKDIDTVIIIGPGPAQTMETKELPILKLLPALKTVKLIDLSEQFNAQAAKVLEQSFEPPLYVETYTGDFNTVTLNQNYSRALVITTGSLTNFEDAPLDSFPSSIAGSYLRRFQEMAKPGGKILWGYDSNSNAAAIEAEYESSEISAFVLNPLNKLSSTSGVDIDPKKFIYTPEFFPRGSHLAHYWTATAPQNVEIDDETISIFEGDRFLCFSSIKLNPDKLNIIAQNKGLSSHCAFTHSNSKQILHCFDYN</sequence>
<dbReference type="AlphaFoldDB" id="A0A2W5HSZ3"/>
<dbReference type="InterPro" id="IPR029063">
    <property type="entry name" value="SAM-dependent_MTases_sf"/>
</dbReference>
<proteinExistence type="predicted"/>
<evidence type="ECO:0000313" key="4">
    <source>
        <dbReference type="EMBL" id="PZP56739.1"/>
    </source>
</evidence>